<dbReference type="AlphaFoldDB" id="A0A8D4VR26"/>
<evidence type="ECO:0000256" key="12">
    <source>
        <dbReference type="ARBA" id="ARBA00023136"/>
    </source>
</evidence>
<comment type="subcellular location">
    <subcellularLocation>
        <location evidence="2">Membrane</location>
    </subcellularLocation>
</comment>
<dbReference type="EC" id="2.7.13.3" evidence="3"/>
<evidence type="ECO:0000256" key="7">
    <source>
        <dbReference type="ARBA" id="ARBA00022741"/>
    </source>
</evidence>
<dbReference type="PROSITE" id="PS50109">
    <property type="entry name" value="HIS_KIN"/>
    <property type="match status" value="1"/>
</dbReference>
<keyword evidence="18" id="KW-1185">Reference proteome</keyword>
<protein>
    <recommendedName>
        <fullName evidence="3">histidine kinase</fullName>
        <ecNumber evidence="3">2.7.13.3</ecNumber>
    </recommendedName>
</protein>
<evidence type="ECO:0000256" key="11">
    <source>
        <dbReference type="ARBA" id="ARBA00023012"/>
    </source>
</evidence>
<dbReference type="KEGG" id="moz:MoryE10_14460"/>
<dbReference type="PANTHER" id="PTHR45339:SF1">
    <property type="entry name" value="HYBRID SIGNAL TRANSDUCTION HISTIDINE KINASE J"/>
    <property type="match status" value="1"/>
</dbReference>
<evidence type="ECO:0000313" key="18">
    <source>
        <dbReference type="Proteomes" id="UP000824988"/>
    </source>
</evidence>
<sequence>MSNTSADPALPPAATLLIVDDEPENLEIIADILQPLYRVRVAASGRRALEIAAADPKPDLILLDVLMPDLNGYAVMKQLRKDPATRDTPVIFVTALEDGKNEELGLNLGAVDYISKPINPAILLARVRTQIALRRSHQALQQNNRELELRVAERTQALESAKLLAEKASTAKSEFLTNMSHELHTPMNGIIGLAELLLDTELDQEQRHLVGVLQSSARALDAVLNDMLDFAAADTGTLRVSQVTFPLAPLLSELKDLFAPQVAEKRLAFRWEVEPQVPTTLQGDAARLRQILIKLIDNAIKFTPEGEVAVRVSLAESGDNAVRLRFAIADTGIGVTPEQAARLFLPFTQADSSLTRRHGGTGLGLAIAHRLASLLHGDLGYQARADGGSLFWLELPFGLPV</sequence>
<feature type="domain" description="Histidine kinase" evidence="15">
    <location>
        <begin position="178"/>
        <end position="399"/>
    </location>
</feature>
<feature type="modified residue" description="4-aspartylphosphate" evidence="13">
    <location>
        <position position="64"/>
    </location>
</feature>
<dbReference type="SMART" id="SM00387">
    <property type="entry name" value="HATPase_c"/>
    <property type="match status" value="1"/>
</dbReference>
<evidence type="ECO:0000256" key="2">
    <source>
        <dbReference type="ARBA" id="ARBA00004370"/>
    </source>
</evidence>
<evidence type="ECO:0000256" key="13">
    <source>
        <dbReference type="PROSITE-ProRule" id="PRU00169"/>
    </source>
</evidence>
<dbReference type="CDD" id="cd16922">
    <property type="entry name" value="HATPase_EvgS-ArcB-TorS-like"/>
    <property type="match status" value="1"/>
</dbReference>
<keyword evidence="5" id="KW-0808">Transferase</keyword>
<evidence type="ECO:0000256" key="4">
    <source>
        <dbReference type="ARBA" id="ARBA00022553"/>
    </source>
</evidence>
<dbReference type="SMART" id="SM00448">
    <property type="entry name" value="REC"/>
    <property type="match status" value="1"/>
</dbReference>
<dbReference type="Pfam" id="PF02518">
    <property type="entry name" value="HATPase_c"/>
    <property type="match status" value="1"/>
</dbReference>
<keyword evidence="6" id="KW-0812">Transmembrane</keyword>
<keyword evidence="7" id="KW-0547">Nucleotide-binding</keyword>
<evidence type="ECO:0000256" key="9">
    <source>
        <dbReference type="ARBA" id="ARBA00022840"/>
    </source>
</evidence>
<evidence type="ECO:0000256" key="3">
    <source>
        <dbReference type="ARBA" id="ARBA00012438"/>
    </source>
</evidence>
<keyword evidence="8" id="KW-0418">Kinase</keyword>
<dbReference type="InterPro" id="IPR003594">
    <property type="entry name" value="HATPase_dom"/>
</dbReference>
<dbReference type="SMART" id="SM00388">
    <property type="entry name" value="HisKA"/>
    <property type="match status" value="1"/>
</dbReference>
<dbReference type="Proteomes" id="UP000824988">
    <property type="component" value="Chromosome"/>
</dbReference>
<dbReference type="PANTHER" id="PTHR45339">
    <property type="entry name" value="HYBRID SIGNAL TRANSDUCTION HISTIDINE KINASE J"/>
    <property type="match status" value="1"/>
</dbReference>
<keyword evidence="14" id="KW-0175">Coiled coil</keyword>
<dbReference type="CDD" id="cd00082">
    <property type="entry name" value="HisKA"/>
    <property type="match status" value="1"/>
</dbReference>
<reference evidence="17" key="1">
    <citation type="submission" date="2019-06" db="EMBL/GenBank/DDBJ databases">
        <title>Complete genome sequence of Methylogaea oryzae strain JCM16910.</title>
        <authorList>
            <person name="Asakawa S."/>
        </authorList>
    </citation>
    <scope>NUCLEOTIDE SEQUENCE</scope>
    <source>
        <strain evidence="17">E10</strain>
    </source>
</reference>
<keyword evidence="10" id="KW-1133">Transmembrane helix</keyword>
<evidence type="ECO:0000259" key="15">
    <source>
        <dbReference type="PROSITE" id="PS50109"/>
    </source>
</evidence>
<evidence type="ECO:0000256" key="10">
    <source>
        <dbReference type="ARBA" id="ARBA00022989"/>
    </source>
</evidence>
<dbReference type="Pfam" id="PF00072">
    <property type="entry name" value="Response_reg"/>
    <property type="match status" value="1"/>
</dbReference>
<dbReference type="GO" id="GO:0000155">
    <property type="term" value="F:phosphorelay sensor kinase activity"/>
    <property type="evidence" value="ECO:0007669"/>
    <property type="project" value="InterPro"/>
</dbReference>
<evidence type="ECO:0000313" key="17">
    <source>
        <dbReference type="EMBL" id="BBL70840.1"/>
    </source>
</evidence>
<keyword evidence="11" id="KW-0902">Two-component regulatory system</keyword>
<dbReference type="GO" id="GO:0016020">
    <property type="term" value="C:membrane"/>
    <property type="evidence" value="ECO:0007669"/>
    <property type="project" value="UniProtKB-SubCell"/>
</dbReference>
<keyword evidence="12" id="KW-0472">Membrane</keyword>
<gene>
    <name evidence="17" type="ORF">MoryE10_14460</name>
</gene>
<dbReference type="PROSITE" id="PS50110">
    <property type="entry name" value="RESPONSE_REGULATORY"/>
    <property type="match status" value="1"/>
</dbReference>
<evidence type="ECO:0000256" key="14">
    <source>
        <dbReference type="SAM" id="Coils"/>
    </source>
</evidence>
<evidence type="ECO:0000256" key="6">
    <source>
        <dbReference type="ARBA" id="ARBA00022692"/>
    </source>
</evidence>
<proteinExistence type="predicted"/>
<name>A0A8D4VR26_9GAMM</name>
<accession>A0A8D4VR26</accession>
<evidence type="ECO:0000256" key="1">
    <source>
        <dbReference type="ARBA" id="ARBA00000085"/>
    </source>
</evidence>
<feature type="domain" description="Response regulatory" evidence="16">
    <location>
        <begin position="15"/>
        <end position="131"/>
    </location>
</feature>
<feature type="coiled-coil region" evidence="14">
    <location>
        <begin position="130"/>
        <end position="157"/>
    </location>
</feature>
<comment type="catalytic activity">
    <reaction evidence="1">
        <text>ATP + protein L-histidine = ADP + protein N-phospho-L-histidine.</text>
        <dbReference type="EC" id="2.7.13.3"/>
    </reaction>
</comment>
<keyword evidence="4 13" id="KW-0597">Phosphoprotein</keyword>
<dbReference type="InterPro" id="IPR003661">
    <property type="entry name" value="HisK_dim/P_dom"/>
</dbReference>
<dbReference type="GO" id="GO:0005524">
    <property type="term" value="F:ATP binding"/>
    <property type="evidence" value="ECO:0007669"/>
    <property type="project" value="UniProtKB-KW"/>
</dbReference>
<dbReference type="EMBL" id="AP019782">
    <property type="protein sequence ID" value="BBL70840.1"/>
    <property type="molecule type" value="Genomic_DNA"/>
</dbReference>
<organism evidence="17 18">
    <name type="scientific">Methylogaea oryzae</name>
    <dbReference type="NCBI Taxonomy" id="1295382"/>
    <lineage>
        <taxon>Bacteria</taxon>
        <taxon>Pseudomonadati</taxon>
        <taxon>Pseudomonadota</taxon>
        <taxon>Gammaproteobacteria</taxon>
        <taxon>Methylococcales</taxon>
        <taxon>Methylococcaceae</taxon>
        <taxon>Methylogaea</taxon>
    </lineage>
</organism>
<dbReference type="InterPro" id="IPR005467">
    <property type="entry name" value="His_kinase_dom"/>
</dbReference>
<dbReference type="FunFam" id="3.30.565.10:FF:000010">
    <property type="entry name" value="Sensor histidine kinase RcsC"/>
    <property type="match status" value="1"/>
</dbReference>
<evidence type="ECO:0000256" key="5">
    <source>
        <dbReference type="ARBA" id="ARBA00022679"/>
    </source>
</evidence>
<evidence type="ECO:0000256" key="8">
    <source>
        <dbReference type="ARBA" id="ARBA00022777"/>
    </source>
</evidence>
<dbReference type="Pfam" id="PF00512">
    <property type="entry name" value="HisKA"/>
    <property type="match status" value="1"/>
</dbReference>
<dbReference type="RefSeq" id="WP_221048675.1">
    <property type="nucleotide sequence ID" value="NZ_AP019782.1"/>
</dbReference>
<dbReference type="InterPro" id="IPR001789">
    <property type="entry name" value="Sig_transdc_resp-reg_receiver"/>
</dbReference>
<evidence type="ECO:0000259" key="16">
    <source>
        <dbReference type="PROSITE" id="PS50110"/>
    </source>
</evidence>
<keyword evidence="9" id="KW-0067">ATP-binding</keyword>
<dbReference type="FunFam" id="1.10.287.130:FF:000004">
    <property type="entry name" value="Ethylene receptor 1"/>
    <property type="match status" value="1"/>
</dbReference>